<evidence type="ECO:0000259" key="1">
    <source>
        <dbReference type="PROSITE" id="PS50206"/>
    </source>
</evidence>
<dbReference type="eggNOG" id="ENOG502SDJP">
    <property type="taxonomic scope" value="Eukaryota"/>
</dbReference>
<accession>A0A058Z8Y1</accession>
<dbReference type="OrthoDB" id="566238at2759"/>
<dbReference type="PANTHER" id="PTHR45431:SF3">
    <property type="entry name" value="RHODANESE-LIKE DOMAIN-CONTAINING PROTEIN 15, CHLOROPLASTIC"/>
    <property type="match status" value="1"/>
</dbReference>
<dbReference type="CDD" id="cd00158">
    <property type="entry name" value="RHOD"/>
    <property type="match status" value="1"/>
</dbReference>
<protein>
    <recommendedName>
        <fullName evidence="1">Rhodanese domain-containing protein</fullName>
    </recommendedName>
</protein>
<keyword evidence="3" id="KW-1185">Reference proteome</keyword>
<dbReference type="InterPro" id="IPR052367">
    <property type="entry name" value="Thiosulfate_ST/Rhodanese-like"/>
</dbReference>
<dbReference type="SMART" id="SM00450">
    <property type="entry name" value="RHOD"/>
    <property type="match status" value="1"/>
</dbReference>
<evidence type="ECO:0000313" key="3">
    <source>
        <dbReference type="Proteomes" id="UP000030693"/>
    </source>
</evidence>
<dbReference type="EMBL" id="KB932205">
    <property type="protein sequence ID" value="KCV69957.1"/>
    <property type="molecule type" value="Genomic_DNA"/>
</dbReference>
<dbReference type="STRING" id="691883.A0A058Z8Y1"/>
<name>A0A058Z8Y1_FONAL</name>
<feature type="domain" description="Rhodanese" evidence="1">
    <location>
        <begin position="52"/>
        <end position="145"/>
    </location>
</feature>
<dbReference type="InterPro" id="IPR036873">
    <property type="entry name" value="Rhodanese-like_dom_sf"/>
</dbReference>
<dbReference type="GeneID" id="20528147"/>
<dbReference type="Pfam" id="PF00581">
    <property type="entry name" value="Rhodanese"/>
    <property type="match status" value="1"/>
</dbReference>
<dbReference type="Proteomes" id="UP000030693">
    <property type="component" value="Unassembled WGS sequence"/>
</dbReference>
<reference evidence="2" key="1">
    <citation type="submission" date="2013-04" db="EMBL/GenBank/DDBJ databases">
        <title>The Genome Sequence of Fonticula alba ATCC 38817.</title>
        <authorList>
            <consortium name="The Broad Institute Genomics Platform"/>
            <person name="Russ C."/>
            <person name="Cuomo C."/>
            <person name="Burger G."/>
            <person name="Gray M.W."/>
            <person name="Holland P.W.H."/>
            <person name="King N."/>
            <person name="Lang F.B.F."/>
            <person name="Roger A.J."/>
            <person name="Ruiz-Trillo I."/>
            <person name="Brown M."/>
            <person name="Walker B."/>
            <person name="Young S."/>
            <person name="Zeng Q."/>
            <person name="Gargeya S."/>
            <person name="Fitzgerald M."/>
            <person name="Haas B."/>
            <person name="Abouelleil A."/>
            <person name="Allen A.W."/>
            <person name="Alvarado L."/>
            <person name="Arachchi H.M."/>
            <person name="Berlin A.M."/>
            <person name="Chapman S.B."/>
            <person name="Gainer-Dewar J."/>
            <person name="Goldberg J."/>
            <person name="Griggs A."/>
            <person name="Gujja S."/>
            <person name="Hansen M."/>
            <person name="Howarth C."/>
            <person name="Imamovic A."/>
            <person name="Ireland A."/>
            <person name="Larimer J."/>
            <person name="McCowan C."/>
            <person name="Murphy C."/>
            <person name="Pearson M."/>
            <person name="Poon T.W."/>
            <person name="Priest M."/>
            <person name="Roberts A."/>
            <person name="Saif S."/>
            <person name="Shea T."/>
            <person name="Sisk P."/>
            <person name="Sykes S."/>
            <person name="Wortman J."/>
            <person name="Nusbaum C."/>
            <person name="Birren B."/>
        </authorList>
    </citation>
    <scope>NUCLEOTIDE SEQUENCE [LARGE SCALE GENOMIC DNA]</scope>
    <source>
        <strain evidence="2">ATCC 38817</strain>
    </source>
</reference>
<dbReference type="SUPFAM" id="SSF52821">
    <property type="entry name" value="Rhodanese/Cell cycle control phosphatase"/>
    <property type="match status" value="1"/>
</dbReference>
<evidence type="ECO:0000313" key="2">
    <source>
        <dbReference type="EMBL" id="KCV69957.1"/>
    </source>
</evidence>
<dbReference type="InterPro" id="IPR001763">
    <property type="entry name" value="Rhodanese-like_dom"/>
</dbReference>
<dbReference type="AlphaFoldDB" id="A0A058Z8Y1"/>
<dbReference type="PROSITE" id="PS50206">
    <property type="entry name" value="RHODANESE_3"/>
    <property type="match status" value="1"/>
</dbReference>
<dbReference type="RefSeq" id="XP_009495563.1">
    <property type="nucleotide sequence ID" value="XM_009497288.1"/>
</dbReference>
<gene>
    <name evidence="2" type="ORF">H696_03422</name>
</gene>
<proteinExistence type="predicted"/>
<dbReference type="Gene3D" id="3.40.250.10">
    <property type="entry name" value="Rhodanese-like domain"/>
    <property type="match status" value="1"/>
</dbReference>
<organism evidence="2">
    <name type="scientific">Fonticula alba</name>
    <name type="common">Slime mold</name>
    <dbReference type="NCBI Taxonomy" id="691883"/>
    <lineage>
        <taxon>Eukaryota</taxon>
        <taxon>Rotosphaerida</taxon>
        <taxon>Fonticulaceae</taxon>
        <taxon>Fonticula</taxon>
    </lineage>
</organism>
<sequence length="145" mass="15289">MSSPISPLIIAGISLAAAGIAYATHRNSASIIMSNNVRTLSVAECKKILDAPGRATKLVDVRAQHEWAAGHLPYPDNVNIPHTQVGQRFPGEVTNNRSAEVILYCAAGGRSGMAANTLADMGYTNVINMQGGITAWNNAGFPTEK</sequence>
<dbReference type="PANTHER" id="PTHR45431">
    <property type="entry name" value="RHODANESE-LIKE DOMAIN-CONTAINING PROTEIN 15, CHLOROPLASTIC"/>
    <property type="match status" value="1"/>
</dbReference>